<sequence length="358" mass="38876">MPLPSETNTVILQNPPLKEVKLEFGQADSTFKLITSKLDASIIKEGELVVRVLYLSNDPTQRGWIQKGLNPKRMYVKPVLQGDPMKSMGIGEVVYSKSSKFQEGDILNGSLYWADYAIIDESAVINKINPRKGLPLELYLGPLGGTGLTAYFGLKDIGKIKEGQTVVISAASGATGCMAVQLAKHVFKAGKVIGITGSKANGDWVKSLGADIVVNYKDTDFRKQLAKAIGPDFADIYFDGVGGDILSFMLTQMKPFGRVVACGAIAGYNDFTKQFVKTWSEIITNRLTVQGFIVLDYVDRFGEGTDVLANAIAEGKVKIDSGVDLRDISKSSTRFQDIPQVWNTLFTGKGAGKLVTKL</sequence>
<dbReference type="InterPro" id="IPR020843">
    <property type="entry name" value="ER"/>
</dbReference>
<reference evidence="3" key="1">
    <citation type="submission" date="2021-03" db="EMBL/GenBank/DDBJ databases">
        <authorList>
            <person name="Palmer J.M."/>
        </authorList>
    </citation>
    <scope>NUCLEOTIDE SEQUENCE</scope>
    <source>
        <strain evidence="3">ARV_011</strain>
    </source>
</reference>
<proteinExistence type="predicted"/>
<dbReference type="AlphaFoldDB" id="A0A9P7V9E1"/>
<dbReference type="PANTHER" id="PTHR43205">
    <property type="entry name" value="PROSTAGLANDIN REDUCTASE"/>
    <property type="match status" value="1"/>
</dbReference>
<accession>A0A9P7V9E1</accession>
<dbReference type="GO" id="GO:0016628">
    <property type="term" value="F:oxidoreductase activity, acting on the CH-CH group of donors, NAD or NADP as acceptor"/>
    <property type="evidence" value="ECO:0007669"/>
    <property type="project" value="InterPro"/>
</dbReference>
<dbReference type="Gene3D" id="3.40.50.720">
    <property type="entry name" value="NAD(P)-binding Rossmann-like Domain"/>
    <property type="match status" value="1"/>
</dbReference>
<dbReference type="CDD" id="cd05288">
    <property type="entry name" value="PGDH"/>
    <property type="match status" value="1"/>
</dbReference>
<dbReference type="Proteomes" id="UP000790833">
    <property type="component" value="Unassembled WGS sequence"/>
</dbReference>
<dbReference type="FunFam" id="3.40.50.720:FF:000121">
    <property type="entry name" value="Prostaglandin reductase 2"/>
    <property type="match status" value="1"/>
</dbReference>
<dbReference type="SUPFAM" id="SSF50129">
    <property type="entry name" value="GroES-like"/>
    <property type="match status" value="1"/>
</dbReference>
<dbReference type="Pfam" id="PF16884">
    <property type="entry name" value="ADH_N_2"/>
    <property type="match status" value="1"/>
</dbReference>
<protein>
    <recommendedName>
        <fullName evidence="2">Enoyl reductase (ER) domain-containing protein</fullName>
    </recommendedName>
</protein>
<dbReference type="PANTHER" id="PTHR43205:SF19">
    <property type="entry name" value="ENOYL REDUCTASE (ER) DOMAIN-CONTAINING PROTEIN"/>
    <property type="match status" value="1"/>
</dbReference>
<gene>
    <name evidence="3" type="ORF">KQ657_001031</name>
</gene>
<keyword evidence="4" id="KW-1185">Reference proteome</keyword>
<dbReference type="InterPro" id="IPR041694">
    <property type="entry name" value="ADH_N_2"/>
</dbReference>
<dbReference type="Pfam" id="PF00107">
    <property type="entry name" value="ADH_zinc_N"/>
    <property type="match status" value="1"/>
</dbReference>
<dbReference type="EMBL" id="JAHMUF010000013">
    <property type="protein sequence ID" value="KAG7193268.1"/>
    <property type="molecule type" value="Genomic_DNA"/>
</dbReference>
<comment type="caution">
    <text evidence="3">The sequence shown here is derived from an EMBL/GenBank/DDBJ whole genome shotgun (WGS) entry which is preliminary data.</text>
</comment>
<name>A0A9P7V9E1_9ASCO</name>
<feature type="domain" description="Enoyl reductase (ER)" evidence="2">
    <location>
        <begin position="46"/>
        <end position="356"/>
    </location>
</feature>
<evidence type="ECO:0000313" key="3">
    <source>
        <dbReference type="EMBL" id="KAG7193268.1"/>
    </source>
</evidence>
<organism evidence="3 4">
    <name type="scientific">Scheffersomyces spartinae</name>
    <dbReference type="NCBI Taxonomy" id="45513"/>
    <lineage>
        <taxon>Eukaryota</taxon>
        <taxon>Fungi</taxon>
        <taxon>Dikarya</taxon>
        <taxon>Ascomycota</taxon>
        <taxon>Saccharomycotina</taxon>
        <taxon>Pichiomycetes</taxon>
        <taxon>Debaryomycetaceae</taxon>
        <taxon>Scheffersomyces</taxon>
    </lineage>
</organism>
<dbReference type="InterPro" id="IPR011032">
    <property type="entry name" value="GroES-like_sf"/>
</dbReference>
<dbReference type="InterPro" id="IPR045010">
    <property type="entry name" value="MDR_fam"/>
</dbReference>
<dbReference type="SMART" id="SM00829">
    <property type="entry name" value="PKS_ER"/>
    <property type="match status" value="1"/>
</dbReference>
<dbReference type="RefSeq" id="XP_043048816.1">
    <property type="nucleotide sequence ID" value="XM_043191844.1"/>
</dbReference>
<evidence type="ECO:0000313" key="4">
    <source>
        <dbReference type="Proteomes" id="UP000790833"/>
    </source>
</evidence>
<keyword evidence="1" id="KW-0560">Oxidoreductase</keyword>
<dbReference type="GeneID" id="66114405"/>
<dbReference type="OrthoDB" id="809632at2759"/>
<dbReference type="SUPFAM" id="SSF51735">
    <property type="entry name" value="NAD(P)-binding Rossmann-fold domains"/>
    <property type="match status" value="1"/>
</dbReference>
<dbReference type="InterPro" id="IPR013149">
    <property type="entry name" value="ADH-like_C"/>
</dbReference>
<evidence type="ECO:0000259" key="2">
    <source>
        <dbReference type="SMART" id="SM00829"/>
    </source>
</evidence>
<dbReference type="Gene3D" id="3.90.180.10">
    <property type="entry name" value="Medium-chain alcohol dehydrogenases, catalytic domain"/>
    <property type="match status" value="1"/>
</dbReference>
<evidence type="ECO:0000256" key="1">
    <source>
        <dbReference type="ARBA" id="ARBA00023002"/>
    </source>
</evidence>
<dbReference type="InterPro" id="IPR036291">
    <property type="entry name" value="NAD(P)-bd_dom_sf"/>
</dbReference>